<reference evidence="2 3" key="1">
    <citation type="submission" date="2017-04" db="EMBL/GenBank/DDBJ databases">
        <title>Draft genome sequence of Tuber borchii Vittad., a whitish edible truffle.</title>
        <authorList>
            <consortium name="DOE Joint Genome Institute"/>
            <person name="Murat C."/>
            <person name="Kuo A."/>
            <person name="Barry K.W."/>
            <person name="Clum A."/>
            <person name="Dockter R.B."/>
            <person name="Fauchery L."/>
            <person name="Iotti M."/>
            <person name="Kohler A."/>
            <person name="Labutti K."/>
            <person name="Lindquist E.A."/>
            <person name="Lipzen A."/>
            <person name="Ohm R.A."/>
            <person name="Wang M."/>
            <person name="Grigoriev I.V."/>
            <person name="Zambonelli A."/>
            <person name="Martin F.M."/>
        </authorList>
    </citation>
    <scope>NUCLEOTIDE SEQUENCE [LARGE SCALE GENOMIC DNA]</scope>
    <source>
        <strain evidence="2 3">Tbo3840</strain>
    </source>
</reference>
<dbReference type="OrthoDB" id="5324651at2759"/>
<evidence type="ECO:0000313" key="3">
    <source>
        <dbReference type="Proteomes" id="UP000244722"/>
    </source>
</evidence>
<dbReference type="STRING" id="42251.A0A2T6ZYA2"/>
<organism evidence="2 3">
    <name type="scientific">Tuber borchii</name>
    <name type="common">White truffle</name>
    <dbReference type="NCBI Taxonomy" id="42251"/>
    <lineage>
        <taxon>Eukaryota</taxon>
        <taxon>Fungi</taxon>
        <taxon>Dikarya</taxon>
        <taxon>Ascomycota</taxon>
        <taxon>Pezizomycotina</taxon>
        <taxon>Pezizomycetes</taxon>
        <taxon>Pezizales</taxon>
        <taxon>Tuberaceae</taxon>
        <taxon>Tuber</taxon>
    </lineage>
</organism>
<evidence type="ECO:0008006" key="4">
    <source>
        <dbReference type="Google" id="ProtNLM"/>
    </source>
</evidence>
<keyword evidence="3" id="KW-1185">Reference proteome</keyword>
<dbReference type="Proteomes" id="UP000244722">
    <property type="component" value="Unassembled WGS sequence"/>
</dbReference>
<gene>
    <name evidence="2" type="ORF">B9Z19DRAFT_734397</name>
</gene>
<feature type="compositionally biased region" description="Basic and acidic residues" evidence="1">
    <location>
        <begin position="132"/>
        <end position="141"/>
    </location>
</feature>
<feature type="region of interest" description="Disordered" evidence="1">
    <location>
        <begin position="202"/>
        <end position="242"/>
    </location>
</feature>
<dbReference type="AlphaFoldDB" id="A0A2T6ZYA2"/>
<evidence type="ECO:0000313" key="2">
    <source>
        <dbReference type="EMBL" id="PUU80477.1"/>
    </source>
</evidence>
<evidence type="ECO:0000256" key="1">
    <source>
        <dbReference type="SAM" id="MobiDB-lite"/>
    </source>
</evidence>
<dbReference type="EMBL" id="NESQ01000064">
    <property type="protein sequence ID" value="PUU80477.1"/>
    <property type="molecule type" value="Genomic_DNA"/>
</dbReference>
<protein>
    <recommendedName>
        <fullName evidence="4">Ubiquinol-cytochrome-c reductase cytochrome c1</fullName>
    </recommendedName>
</protein>
<feature type="compositionally biased region" description="Polar residues" evidence="1">
    <location>
        <begin position="211"/>
        <end position="230"/>
    </location>
</feature>
<feature type="region of interest" description="Disordered" evidence="1">
    <location>
        <begin position="111"/>
        <end position="177"/>
    </location>
</feature>
<feature type="compositionally biased region" description="Low complexity" evidence="1">
    <location>
        <begin position="231"/>
        <end position="242"/>
    </location>
</feature>
<comment type="caution">
    <text evidence="2">The sequence shown here is derived from an EMBL/GenBank/DDBJ whole genome shotgun (WGS) entry which is preliminary data.</text>
</comment>
<accession>A0A2T6ZYA2</accession>
<sequence>MSPGDINYLDEWIRRQSFKIAYSDFTKGFIGKKALREAILSSIPADFGARGYTLEKVRIRLTTLMAEHLTSELVRECDARRIASMAAAGGAGTGGMASNGHATSAGAAVGQEVLSEETKGSQPRALAKGKQRAIDSEDRTKPPLRTSSHKTAPPLGVPSPAGPAPKETSEHRSPGLGVSDKLLESYKRAAAAGAQVFEVAPTDESAVPSLRESSTTTLPRSPSIPSTSVNPSTARAAPSTTAADSVIPPLPFKLQYRIFTALQAILESCCYDFARRYYPQYLKRKSWDCPEAGDLTAWIRGLSKEFSSNPVFDMGEDEFDQVLEKGGGIRHAAVHRVSVSGQEIQRLIEDARTMAEILDDEEVGERLREIDEMKAVVDSHIQVLLDKRAAKEEKLRLELEKLERWKRDIELREVRAIKGAEEEEAAIRRDFQDGVGRELEWLGLEGKGLRVRDRGETIEMAGSGSAGAAPPEDGTEVLATVGGSAEEDFHEPEGWPAAEGVLPEQLLAAESISSLSMSI</sequence>
<name>A0A2T6ZYA2_TUBBO</name>
<proteinExistence type="predicted"/>